<dbReference type="Proteomes" id="UP001500034">
    <property type="component" value="Unassembled WGS sequence"/>
</dbReference>
<comment type="caution">
    <text evidence="1">The sequence shown here is derived from an EMBL/GenBank/DDBJ whole genome shotgun (WGS) entry which is preliminary data.</text>
</comment>
<sequence>MWYPDGGGLTAEQRRRREEVRVRAVDLGASIMPSHPTERVTGTLRHVSE</sequence>
<keyword evidence="2" id="KW-1185">Reference proteome</keyword>
<evidence type="ECO:0000313" key="1">
    <source>
        <dbReference type="EMBL" id="GAA3956406.1"/>
    </source>
</evidence>
<evidence type="ECO:0000313" key="2">
    <source>
        <dbReference type="Proteomes" id="UP001500034"/>
    </source>
</evidence>
<accession>A0ABP7NXZ8</accession>
<protein>
    <submittedName>
        <fullName evidence="1">Uncharacterized protein</fullName>
    </submittedName>
</protein>
<proteinExistence type="predicted"/>
<reference evidence="2" key="1">
    <citation type="journal article" date="2019" name="Int. J. Syst. Evol. Microbiol.">
        <title>The Global Catalogue of Microorganisms (GCM) 10K type strain sequencing project: providing services to taxonomists for standard genome sequencing and annotation.</title>
        <authorList>
            <consortium name="The Broad Institute Genomics Platform"/>
            <consortium name="The Broad Institute Genome Sequencing Center for Infectious Disease"/>
            <person name="Wu L."/>
            <person name="Ma J."/>
        </authorList>
    </citation>
    <scope>NUCLEOTIDE SEQUENCE [LARGE SCALE GENOMIC DNA]</scope>
    <source>
        <strain evidence="2">JCM 17027</strain>
    </source>
</reference>
<organism evidence="1 2">
    <name type="scientific">Streptomyces marokkonensis</name>
    <dbReference type="NCBI Taxonomy" id="324855"/>
    <lineage>
        <taxon>Bacteria</taxon>
        <taxon>Bacillati</taxon>
        <taxon>Actinomycetota</taxon>
        <taxon>Actinomycetes</taxon>
        <taxon>Kitasatosporales</taxon>
        <taxon>Streptomycetaceae</taxon>
        <taxon>Streptomyces</taxon>
    </lineage>
</organism>
<gene>
    <name evidence="1" type="ORF">GCM10022384_06980</name>
</gene>
<dbReference type="EMBL" id="BAABCQ010000008">
    <property type="protein sequence ID" value="GAA3956406.1"/>
    <property type="molecule type" value="Genomic_DNA"/>
</dbReference>
<name>A0ABP7NXZ8_9ACTN</name>